<keyword evidence="2" id="KW-1185">Reference proteome</keyword>
<reference evidence="2" key="1">
    <citation type="submission" date="2016-10" db="EMBL/GenBank/DDBJ databases">
        <authorList>
            <person name="Varghese N."/>
            <person name="Submissions S."/>
        </authorList>
    </citation>
    <scope>NUCLEOTIDE SEQUENCE [LARGE SCALE GENOMIC DNA]</scope>
    <source>
        <strain evidence="2">CGMCC 1.6199</strain>
    </source>
</reference>
<dbReference type="EMBL" id="FNHF01000001">
    <property type="protein sequence ID" value="SDL71477.1"/>
    <property type="molecule type" value="Genomic_DNA"/>
</dbReference>
<dbReference type="PROSITE" id="PS51257">
    <property type="entry name" value="PROKAR_LIPOPROTEIN"/>
    <property type="match status" value="1"/>
</dbReference>
<sequence length="155" mass="18392">MKKRIMIVFTMVSLFFVSSCGEDAEESGYKNVMYKFYKETFLLQNFDAAQELTVNIPKKKLQKESSKIDEKLREDFKNKFSIAYRKISNKDDSNHLKFQLFSPAFTQLVDVSLKISEGEWKVDKFTTKIFKDTNKMVDFLNSHEWKEKQLINKKE</sequence>
<evidence type="ECO:0000313" key="1">
    <source>
        <dbReference type="EMBL" id="SDL71477.1"/>
    </source>
</evidence>
<protein>
    <submittedName>
        <fullName evidence="1">Uncharacterized protein</fullName>
    </submittedName>
</protein>
<name>A0A1G9MC34_9BACI</name>
<evidence type="ECO:0000313" key="2">
    <source>
        <dbReference type="Proteomes" id="UP000182347"/>
    </source>
</evidence>
<proteinExistence type="predicted"/>
<dbReference type="AlphaFoldDB" id="A0A1G9MC34"/>
<gene>
    <name evidence="1" type="ORF">SAMN05216244_0514</name>
</gene>
<accession>A0A1G9MC34</accession>
<organism evidence="1 2">
    <name type="scientific">Sediminibacillus halophilus</name>
    <dbReference type="NCBI Taxonomy" id="482461"/>
    <lineage>
        <taxon>Bacteria</taxon>
        <taxon>Bacillati</taxon>
        <taxon>Bacillota</taxon>
        <taxon>Bacilli</taxon>
        <taxon>Bacillales</taxon>
        <taxon>Bacillaceae</taxon>
        <taxon>Sediminibacillus</taxon>
    </lineage>
</organism>
<dbReference type="RefSeq" id="WP_074597294.1">
    <property type="nucleotide sequence ID" value="NZ_FNHF01000001.1"/>
</dbReference>
<dbReference type="Proteomes" id="UP000182347">
    <property type="component" value="Unassembled WGS sequence"/>
</dbReference>